<proteinExistence type="predicted"/>
<evidence type="ECO:0000256" key="1">
    <source>
        <dbReference type="SAM" id="Phobius"/>
    </source>
</evidence>
<feature type="transmembrane region" description="Helical" evidence="1">
    <location>
        <begin position="129"/>
        <end position="151"/>
    </location>
</feature>
<protein>
    <submittedName>
        <fullName evidence="2">Uncharacterized protein</fullName>
    </submittedName>
</protein>
<dbReference type="EMBL" id="MN740182">
    <property type="protein sequence ID" value="QHT92252.1"/>
    <property type="molecule type" value="Genomic_DNA"/>
</dbReference>
<feature type="transmembrane region" description="Helical" evidence="1">
    <location>
        <begin position="39"/>
        <end position="64"/>
    </location>
</feature>
<organism evidence="2">
    <name type="scientific">viral metagenome</name>
    <dbReference type="NCBI Taxonomy" id="1070528"/>
    <lineage>
        <taxon>unclassified sequences</taxon>
        <taxon>metagenomes</taxon>
        <taxon>organismal metagenomes</taxon>
    </lineage>
</organism>
<dbReference type="AlphaFoldDB" id="A0A6C0IH20"/>
<feature type="transmembrane region" description="Helical" evidence="1">
    <location>
        <begin position="71"/>
        <end position="90"/>
    </location>
</feature>
<evidence type="ECO:0000313" key="2">
    <source>
        <dbReference type="EMBL" id="QHT92252.1"/>
    </source>
</evidence>
<sequence>MSRQIGPPILLGALIKLYDDAIDMKLTSNQVILQSLSSLIVLFITWIAMNDFYLSFACFILSLFESGIDTPFWKSLIAVTGVLTVINFFNEEDHRFIYIVFSLMAVGGILLLAAIETKLFPEEVSAKKIGVRFLFLIAFIVGACIFDLLPLPEYSKMSLYKACMIMIGYLTISIGIMGFSQFTLKGQQPQVQPQVLKEL</sequence>
<feature type="transmembrane region" description="Helical" evidence="1">
    <location>
        <begin position="157"/>
        <end position="179"/>
    </location>
</feature>
<reference evidence="2" key="1">
    <citation type="journal article" date="2020" name="Nature">
        <title>Giant virus diversity and host interactions through global metagenomics.</title>
        <authorList>
            <person name="Schulz F."/>
            <person name="Roux S."/>
            <person name="Paez-Espino D."/>
            <person name="Jungbluth S."/>
            <person name="Walsh D.A."/>
            <person name="Denef V.J."/>
            <person name="McMahon K.D."/>
            <person name="Konstantinidis K.T."/>
            <person name="Eloe-Fadrosh E.A."/>
            <person name="Kyrpides N.C."/>
            <person name="Woyke T."/>
        </authorList>
    </citation>
    <scope>NUCLEOTIDE SEQUENCE</scope>
    <source>
        <strain evidence="2">GVMAG-M-3300023184-88</strain>
    </source>
</reference>
<accession>A0A6C0IH20</accession>
<name>A0A6C0IH20_9ZZZZ</name>
<keyword evidence="1" id="KW-0472">Membrane</keyword>
<feature type="transmembrane region" description="Helical" evidence="1">
    <location>
        <begin position="96"/>
        <end position="117"/>
    </location>
</feature>
<keyword evidence="1" id="KW-0812">Transmembrane</keyword>
<keyword evidence="1" id="KW-1133">Transmembrane helix</keyword>